<protein>
    <submittedName>
        <fullName evidence="1">Uncharacterized protein</fullName>
    </submittedName>
</protein>
<evidence type="ECO:0000313" key="2">
    <source>
        <dbReference type="Proteomes" id="UP000290565"/>
    </source>
</evidence>
<organism evidence="1 2">
    <name type="scientific">Bradyrhizobium zhanjiangense</name>
    <dbReference type="NCBI Taxonomy" id="1325107"/>
    <lineage>
        <taxon>Bacteria</taxon>
        <taxon>Pseudomonadati</taxon>
        <taxon>Pseudomonadota</taxon>
        <taxon>Alphaproteobacteria</taxon>
        <taxon>Hyphomicrobiales</taxon>
        <taxon>Nitrobacteraceae</taxon>
        <taxon>Bradyrhizobium</taxon>
    </lineage>
</organism>
<accession>A0A4Q0SQC5</accession>
<dbReference type="AlphaFoldDB" id="A0A4Q0SQC5"/>
<dbReference type="RefSeq" id="WP_128943574.1">
    <property type="nucleotide sequence ID" value="NZ_LBJM01000009.1"/>
</dbReference>
<evidence type="ECO:0000313" key="1">
    <source>
        <dbReference type="EMBL" id="RXH42143.1"/>
    </source>
</evidence>
<reference evidence="1 2" key="1">
    <citation type="submission" date="2015-04" db="EMBL/GenBank/DDBJ databases">
        <title>Comparative genomics of rhizobia nodulating Arachis hypogaea in China.</title>
        <authorList>
            <person name="Li Y."/>
        </authorList>
    </citation>
    <scope>NUCLEOTIDE SEQUENCE [LARGE SCALE GENOMIC DNA]</scope>
    <source>
        <strain evidence="1 2">CCBAU 51787</strain>
    </source>
</reference>
<dbReference type="EMBL" id="LBJM01000009">
    <property type="protein sequence ID" value="RXH42143.1"/>
    <property type="molecule type" value="Genomic_DNA"/>
</dbReference>
<gene>
    <name evidence="1" type="ORF">XH94_03725</name>
</gene>
<proteinExistence type="predicted"/>
<dbReference type="Proteomes" id="UP000290565">
    <property type="component" value="Unassembled WGS sequence"/>
</dbReference>
<comment type="caution">
    <text evidence="1">The sequence shown here is derived from an EMBL/GenBank/DDBJ whole genome shotgun (WGS) entry which is preliminary data.</text>
</comment>
<sequence>MKLQPAQHGFARSAPPEVGGVSVDARLVAHAPMRAAVMPQSVADPVYLLRIIKPAFFRPEMVNTFRRRIQGSVPAVGVGGELVGRLGLRGPSSLSLRRRHGTLRVIGRRPVRLVTIDRISVQIVRSHAGSTCVGKGSRDSQRNIA</sequence>
<name>A0A4Q0SQC5_9BRAD</name>